<dbReference type="EMBL" id="CP045893">
    <property type="protein sequence ID" value="QQP53832.1"/>
    <property type="molecule type" value="Genomic_DNA"/>
</dbReference>
<sequence>MRTSDYERVLKKKLEERLSTDESNSSGGKSAPQLEEEAHSIQLVKNRHLR</sequence>
<feature type="region of interest" description="Disordered" evidence="1">
    <location>
        <begin position="13"/>
        <end position="50"/>
    </location>
</feature>
<evidence type="ECO:0000313" key="3">
    <source>
        <dbReference type="Proteomes" id="UP000595437"/>
    </source>
</evidence>
<gene>
    <name evidence="2" type="ORF">FKW44_006451</name>
</gene>
<accession>A0A7T8KDE0</accession>
<proteinExistence type="predicted"/>
<reference evidence="3" key="1">
    <citation type="submission" date="2021-01" db="EMBL/GenBank/DDBJ databases">
        <title>Caligus Genome Assembly.</title>
        <authorList>
            <person name="Gallardo-Escarate C."/>
        </authorList>
    </citation>
    <scope>NUCLEOTIDE SEQUENCE [LARGE SCALE GENOMIC DNA]</scope>
</reference>
<dbReference type="AlphaFoldDB" id="A0A7T8KDE0"/>
<keyword evidence="3" id="KW-1185">Reference proteome</keyword>
<name>A0A7T8KDE0_CALRO</name>
<organism evidence="2 3">
    <name type="scientific">Caligus rogercresseyi</name>
    <name type="common">Sea louse</name>
    <dbReference type="NCBI Taxonomy" id="217165"/>
    <lineage>
        <taxon>Eukaryota</taxon>
        <taxon>Metazoa</taxon>
        <taxon>Ecdysozoa</taxon>
        <taxon>Arthropoda</taxon>
        <taxon>Crustacea</taxon>
        <taxon>Multicrustacea</taxon>
        <taxon>Hexanauplia</taxon>
        <taxon>Copepoda</taxon>
        <taxon>Siphonostomatoida</taxon>
        <taxon>Caligidae</taxon>
        <taxon>Caligus</taxon>
    </lineage>
</organism>
<protein>
    <submittedName>
        <fullName evidence="2">Uncharacterized protein</fullName>
    </submittedName>
</protein>
<dbReference type="Proteomes" id="UP000595437">
    <property type="component" value="Chromosome 4"/>
</dbReference>
<evidence type="ECO:0000313" key="2">
    <source>
        <dbReference type="EMBL" id="QQP53832.1"/>
    </source>
</evidence>
<evidence type="ECO:0000256" key="1">
    <source>
        <dbReference type="SAM" id="MobiDB-lite"/>
    </source>
</evidence>